<comment type="caution">
    <text evidence="2">The sequence shown here is derived from an EMBL/GenBank/DDBJ whole genome shotgun (WGS) entry which is preliminary data.</text>
</comment>
<feature type="transmembrane region" description="Helical" evidence="1">
    <location>
        <begin position="52"/>
        <end position="73"/>
    </location>
</feature>
<accession>X1F2D7</accession>
<dbReference type="EMBL" id="BART01040170">
    <property type="protein sequence ID" value="GAH26745.1"/>
    <property type="molecule type" value="Genomic_DNA"/>
</dbReference>
<evidence type="ECO:0000313" key="2">
    <source>
        <dbReference type="EMBL" id="GAH26745.1"/>
    </source>
</evidence>
<evidence type="ECO:0000256" key="1">
    <source>
        <dbReference type="SAM" id="Phobius"/>
    </source>
</evidence>
<keyword evidence="1" id="KW-1133">Transmembrane helix</keyword>
<reference evidence="2" key="1">
    <citation type="journal article" date="2014" name="Front. Microbiol.">
        <title>High frequency of phylogenetically diverse reductive dehalogenase-homologous genes in deep subseafloor sedimentary metagenomes.</title>
        <authorList>
            <person name="Kawai M."/>
            <person name="Futagami T."/>
            <person name="Toyoda A."/>
            <person name="Takaki Y."/>
            <person name="Nishi S."/>
            <person name="Hori S."/>
            <person name="Arai W."/>
            <person name="Tsubouchi T."/>
            <person name="Morono Y."/>
            <person name="Uchiyama I."/>
            <person name="Ito T."/>
            <person name="Fujiyama A."/>
            <person name="Inagaki F."/>
            <person name="Takami H."/>
        </authorList>
    </citation>
    <scope>NUCLEOTIDE SEQUENCE</scope>
    <source>
        <strain evidence="2">Expedition CK06-06</strain>
    </source>
</reference>
<protein>
    <submittedName>
        <fullName evidence="2">Uncharacterized protein</fullName>
    </submittedName>
</protein>
<feature type="non-terminal residue" evidence="2">
    <location>
        <position position="1"/>
    </location>
</feature>
<organism evidence="2">
    <name type="scientific">marine sediment metagenome</name>
    <dbReference type="NCBI Taxonomy" id="412755"/>
    <lineage>
        <taxon>unclassified sequences</taxon>
        <taxon>metagenomes</taxon>
        <taxon>ecological metagenomes</taxon>
    </lineage>
</organism>
<sequence length="102" mass="11306">IGTELGNWNLEAKGKGIMLNTGMYQIGLNCLSKSISYQVNHFSIVPTGNLLIPLWCIGIVGILYSLGILTLTLKKPKHSFLGRYLVFCHKPSLILNKSLIYV</sequence>
<gene>
    <name evidence="2" type="ORF">S01H4_65561</name>
</gene>
<keyword evidence="1" id="KW-0812">Transmembrane</keyword>
<name>X1F2D7_9ZZZZ</name>
<feature type="non-terminal residue" evidence="2">
    <location>
        <position position="102"/>
    </location>
</feature>
<dbReference type="AlphaFoldDB" id="X1F2D7"/>
<proteinExistence type="predicted"/>
<keyword evidence="1" id="KW-0472">Membrane</keyword>